<evidence type="ECO:0000313" key="2">
    <source>
        <dbReference type="Proteomes" id="UP001596353"/>
    </source>
</evidence>
<keyword evidence="2" id="KW-1185">Reference proteome</keyword>
<sequence length="46" mass="5003">MKHTLGLSVRKSLWLSVLRVANALPIPAPLLPTAQAFGKELLQIPI</sequence>
<organism evidence="1 2">
    <name type="scientific">Sulfitobacter porphyrae</name>
    <dbReference type="NCBI Taxonomy" id="1246864"/>
    <lineage>
        <taxon>Bacteria</taxon>
        <taxon>Pseudomonadati</taxon>
        <taxon>Pseudomonadota</taxon>
        <taxon>Alphaproteobacteria</taxon>
        <taxon>Rhodobacterales</taxon>
        <taxon>Roseobacteraceae</taxon>
        <taxon>Sulfitobacter</taxon>
    </lineage>
</organism>
<name>A0ABW2B899_9RHOB</name>
<comment type="caution">
    <text evidence="1">The sequence shown here is derived from an EMBL/GenBank/DDBJ whole genome shotgun (WGS) entry which is preliminary data.</text>
</comment>
<accession>A0ABW2B899</accession>
<dbReference type="Proteomes" id="UP001596353">
    <property type="component" value="Unassembled WGS sequence"/>
</dbReference>
<proteinExistence type="predicted"/>
<protein>
    <submittedName>
        <fullName evidence="1">Uncharacterized protein</fullName>
    </submittedName>
</protein>
<dbReference type="EMBL" id="JBHSWG010000003">
    <property type="protein sequence ID" value="MFC6761980.1"/>
    <property type="molecule type" value="Genomic_DNA"/>
</dbReference>
<gene>
    <name evidence="1" type="ORF">ACFQFQ_24735</name>
</gene>
<evidence type="ECO:0000313" key="1">
    <source>
        <dbReference type="EMBL" id="MFC6761980.1"/>
    </source>
</evidence>
<reference evidence="2" key="1">
    <citation type="journal article" date="2019" name="Int. J. Syst. Evol. Microbiol.">
        <title>The Global Catalogue of Microorganisms (GCM) 10K type strain sequencing project: providing services to taxonomists for standard genome sequencing and annotation.</title>
        <authorList>
            <consortium name="The Broad Institute Genomics Platform"/>
            <consortium name="The Broad Institute Genome Sequencing Center for Infectious Disease"/>
            <person name="Wu L."/>
            <person name="Ma J."/>
        </authorList>
    </citation>
    <scope>NUCLEOTIDE SEQUENCE [LARGE SCALE GENOMIC DNA]</scope>
    <source>
        <strain evidence="2">CCUG 66188</strain>
    </source>
</reference>